<accession>A0AAD9Q0P7</accession>
<gene>
    <name evidence="2" type="ORF">P5673_026464</name>
</gene>
<organism evidence="2 3">
    <name type="scientific">Acropora cervicornis</name>
    <name type="common">Staghorn coral</name>
    <dbReference type="NCBI Taxonomy" id="6130"/>
    <lineage>
        <taxon>Eukaryota</taxon>
        <taxon>Metazoa</taxon>
        <taxon>Cnidaria</taxon>
        <taxon>Anthozoa</taxon>
        <taxon>Hexacorallia</taxon>
        <taxon>Scleractinia</taxon>
        <taxon>Astrocoeniina</taxon>
        <taxon>Acroporidae</taxon>
        <taxon>Acropora</taxon>
    </lineage>
</organism>
<name>A0AAD9Q0P7_ACRCE</name>
<dbReference type="Proteomes" id="UP001249851">
    <property type="component" value="Unassembled WGS sequence"/>
</dbReference>
<dbReference type="AlphaFoldDB" id="A0AAD9Q0P7"/>
<evidence type="ECO:0000313" key="2">
    <source>
        <dbReference type="EMBL" id="KAK2552384.1"/>
    </source>
</evidence>
<comment type="caution">
    <text evidence="2">The sequence shown here is derived from an EMBL/GenBank/DDBJ whole genome shotgun (WGS) entry which is preliminary data.</text>
</comment>
<evidence type="ECO:0000313" key="3">
    <source>
        <dbReference type="Proteomes" id="UP001249851"/>
    </source>
</evidence>
<sequence>NQIKRSEFQSVSSGIFKAFFNHSLQAFLVLTEISSPGNVECALACLRNETCLSFNFAIVPHPISKLYTCQLLPIDKYWNPDRFALSQQFHHYAIPKTPVSSALCVNGKVVFLGIRIVVPSKPTTRVLALAREGHPENKTDGVEIALSHHHCLAENLSDENPYKAIRDQRARYDNRSARQRCRNDNESKVVCTEKGDMMRTQTRFYRDMTCKTSYQHHLHHNYMMLSDKMRNRVDIESPECVQFRRNTRHVRKYEDSPPEGDFSDTSGS</sequence>
<reference evidence="2" key="2">
    <citation type="journal article" date="2023" name="Science">
        <title>Genomic signatures of disease resistance in endangered staghorn corals.</title>
        <authorList>
            <person name="Vollmer S.V."/>
            <person name="Selwyn J.D."/>
            <person name="Despard B.A."/>
            <person name="Roesel C.L."/>
        </authorList>
    </citation>
    <scope>NUCLEOTIDE SEQUENCE</scope>
    <source>
        <strain evidence="2">K2</strain>
    </source>
</reference>
<keyword evidence="3" id="KW-1185">Reference proteome</keyword>
<reference evidence="2" key="1">
    <citation type="journal article" date="2023" name="G3 (Bethesda)">
        <title>Whole genome assembly and annotation of the endangered Caribbean coral Acropora cervicornis.</title>
        <authorList>
            <person name="Selwyn J.D."/>
            <person name="Vollmer S.V."/>
        </authorList>
    </citation>
    <scope>NUCLEOTIDE SEQUENCE</scope>
    <source>
        <strain evidence="2">K2</strain>
    </source>
</reference>
<feature type="region of interest" description="Disordered" evidence="1">
    <location>
        <begin position="249"/>
        <end position="268"/>
    </location>
</feature>
<feature type="non-terminal residue" evidence="2">
    <location>
        <position position="1"/>
    </location>
</feature>
<dbReference type="EMBL" id="JARQWQ010000087">
    <property type="protein sequence ID" value="KAK2552384.1"/>
    <property type="molecule type" value="Genomic_DNA"/>
</dbReference>
<evidence type="ECO:0000256" key="1">
    <source>
        <dbReference type="SAM" id="MobiDB-lite"/>
    </source>
</evidence>
<proteinExistence type="predicted"/>
<protein>
    <submittedName>
        <fullName evidence="2">Uncharacterized protein</fullName>
    </submittedName>
</protein>